<dbReference type="AlphaFoldDB" id="A0A9J8APM0"/>
<dbReference type="PANTHER" id="PTHR33480:SF5">
    <property type="entry name" value="SI:DKEY-51D8.9"/>
    <property type="match status" value="1"/>
</dbReference>
<dbReference type="SUPFAM" id="SSF82199">
    <property type="entry name" value="SET domain"/>
    <property type="match status" value="1"/>
</dbReference>
<name>A0A9J8APM0_CYPCA</name>
<evidence type="ECO:0000313" key="8">
    <source>
        <dbReference type="Proteomes" id="UP001108240"/>
    </source>
</evidence>
<feature type="region of interest" description="Disordered" evidence="5">
    <location>
        <begin position="1096"/>
        <end position="1150"/>
    </location>
</feature>
<dbReference type="Proteomes" id="UP001108240">
    <property type="component" value="Unplaced"/>
</dbReference>
<organism evidence="7 8">
    <name type="scientific">Cyprinus carpio carpio</name>
    <dbReference type="NCBI Taxonomy" id="630221"/>
    <lineage>
        <taxon>Eukaryota</taxon>
        <taxon>Metazoa</taxon>
        <taxon>Chordata</taxon>
        <taxon>Craniata</taxon>
        <taxon>Vertebrata</taxon>
        <taxon>Euteleostomi</taxon>
        <taxon>Actinopterygii</taxon>
        <taxon>Neopterygii</taxon>
        <taxon>Teleostei</taxon>
        <taxon>Ostariophysi</taxon>
        <taxon>Cypriniformes</taxon>
        <taxon>Cyprinidae</taxon>
        <taxon>Cyprininae</taxon>
        <taxon>Cyprinus</taxon>
    </lineage>
</organism>
<feature type="domain" description="SET" evidence="6">
    <location>
        <begin position="24"/>
        <end position="145"/>
    </location>
</feature>
<dbReference type="Gene3D" id="6.10.250.970">
    <property type="match status" value="1"/>
</dbReference>
<evidence type="ECO:0000256" key="2">
    <source>
        <dbReference type="ARBA" id="ARBA00008081"/>
    </source>
</evidence>
<evidence type="ECO:0000256" key="4">
    <source>
        <dbReference type="SAM" id="Coils"/>
    </source>
</evidence>
<reference evidence="7" key="2">
    <citation type="submission" date="2025-09" db="UniProtKB">
        <authorList>
            <consortium name="Ensembl"/>
        </authorList>
    </citation>
    <scope>IDENTIFICATION</scope>
</reference>
<dbReference type="GeneTree" id="ENSGT00940000165604"/>
<feature type="compositionally biased region" description="Acidic residues" evidence="5">
    <location>
        <begin position="1097"/>
        <end position="1108"/>
    </location>
</feature>
<dbReference type="InterPro" id="IPR046370">
    <property type="entry name" value="MAML_N_sf"/>
</dbReference>
<keyword evidence="4" id="KW-0175">Coiled coil</keyword>
<dbReference type="Ensembl" id="ENSCCRT00000166894.1">
    <property type="protein sequence ID" value="ENSCCRP00000147149.1"/>
    <property type="gene ID" value="ENSCCRG00000060875.1"/>
</dbReference>
<dbReference type="GO" id="GO:0007219">
    <property type="term" value="P:Notch signaling pathway"/>
    <property type="evidence" value="ECO:0007669"/>
    <property type="project" value="InterPro"/>
</dbReference>
<proteinExistence type="inferred from homology"/>
<reference evidence="7" key="1">
    <citation type="submission" date="2025-08" db="UniProtKB">
        <authorList>
            <consortium name="Ensembl"/>
        </authorList>
    </citation>
    <scope>IDENTIFICATION</scope>
</reference>
<dbReference type="InterPro" id="IPR019082">
    <property type="entry name" value="Mastermind-like_N"/>
</dbReference>
<accession>A0A9J8APM0</accession>
<dbReference type="Gene3D" id="2.170.270.10">
    <property type="entry name" value="SET domain"/>
    <property type="match status" value="1"/>
</dbReference>
<dbReference type="InterPro" id="IPR046341">
    <property type="entry name" value="SET_dom_sf"/>
</dbReference>
<comment type="subcellular location">
    <subcellularLocation>
        <location evidence="1">Nucleus</location>
    </subcellularLocation>
</comment>
<feature type="compositionally biased region" description="Polar residues" evidence="5">
    <location>
        <begin position="414"/>
        <end position="443"/>
    </location>
</feature>
<feature type="region of interest" description="Disordered" evidence="5">
    <location>
        <begin position="465"/>
        <end position="539"/>
    </location>
</feature>
<feature type="compositionally biased region" description="Polar residues" evidence="5">
    <location>
        <begin position="187"/>
        <end position="198"/>
    </location>
</feature>
<dbReference type="GO" id="GO:0016607">
    <property type="term" value="C:nuclear speck"/>
    <property type="evidence" value="ECO:0007669"/>
    <property type="project" value="InterPro"/>
</dbReference>
<feature type="region of interest" description="Disordered" evidence="5">
    <location>
        <begin position="330"/>
        <end position="451"/>
    </location>
</feature>
<feature type="coiled-coil region" evidence="4">
    <location>
        <begin position="224"/>
        <end position="258"/>
    </location>
</feature>
<feature type="compositionally biased region" description="Acidic residues" evidence="5">
    <location>
        <begin position="465"/>
        <end position="479"/>
    </location>
</feature>
<keyword evidence="3" id="KW-0539">Nucleus</keyword>
<evidence type="ECO:0000259" key="6">
    <source>
        <dbReference type="PROSITE" id="PS50280"/>
    </source>
</evidence>
<keyword evidence="8" id="KW-1185">Reference proteome</keyword>
<feature type="compositionally biased region" description="Polar residues" evidence="5">
    <location>
        <begin position="1118"/>
        <end position="1137"/>
    </location>
</feature>
<dbReference type="InterPro" id="IPR001214">
    <property type="entry name" value="SET_dom"/>
</dbReference>
<evidence type="ECO:0000256" key="5">
    <source>
        <dbReference type="SAM" id="MobiDB-lite"/>
    </source>
</evidence>
<evidence type="ECO:0000313" key="7">
    <source>
        <dbReference type="Ensembl" id="ENSCCRP00000147149.1"/>
    </source>
</evidence>
<dbReference type="PROSITE" id="PS50280">
    <property type="entry name" value="SET"/>
    <property type="match status" value="1"/>
</dbReference>
<feature type="compositionally biased region" description="Polar residues" evidence="5">
    <location>
        <begin position="365"/>
        <end position="394"/>
    </location>
</feature>
<dbReference type="PANTHER" id="PTHR33480">
    <property type="entry name" value="SET DOMAIN-CONTAINING PROTEIN-RELATED"/>
    <property type="match status" value="1"/>
</dbReference>
<dbReference type="Pfam" id="PF00856">
    <property type="entry name" value="SET"/>
    <property type="match status" value="1"/>
</dbReference>
<feature type="compositionally biased region" description="Polar residues" evidence="5">
    <location>
        <begin position="517"/>
        <end position="533"/>
    </location>
</feature>
<feature type="compositionally biased region" description="Polar residues" evidence="5">
    <location>
        <begin position="330"/>
        <end position="345"/>
    </location>
</feature>
<evidence type="ECO:0000256" key="1">
    <source>
        <dbReference type="ARBA" id="ARBA00004123"/>
    </source>
</evidence>
<dbReference type="GO" id="GO:0003713">
    <property type="term" value="F:transcription coactivator activity"/>
    <property type="evidence" value="ECO:0007669"/>
    <property type="project" value="InterPro"/>
</dbReference>
<feature type="compositionally biased region" description="Polar residues" evidence="5">
    <location>
        <begin position="206"/>
        <end position="216"/>
    </location>
</feature>
<protein>
    <recommendedName>
        <fullName evidence="6">SET domain-containing protein</fullName>
    </recommendedName>
</protein>
<dbReference type="GO" id="GO:0045944">
    <property type="term" value="P:positive regulation of transcription by RNA polymerase II"/>
    <property type="evidence" value="ECO:0007669"/>
    <property type="project" value="InterPro"/>
</dbReference>
<feature type="region of interest" description="Disordered" evidence="5">
    <location>
        <begin position="187"/>
        <end position="224"/>
    </location>
</feature>
<sequence length="1221" mass="136870">MERRRRLRPIQDAEYHIQAGIDKPCLQQRFINNFKGRGVFATELIFKGDFVVEYRGKLLSPQQAELQTIEYNESAKVFLFDFQWKSKTWCIDACEEDSSLGRLVNDDHRRPNCKMKTIKVNENPHLCLFAIRDITAGEELTYNYGDSNWAWRAQQVNKDVVPSVKPEIGSIKSAAAIVHADSVGTEPTTVTTADSQPADTVPKTHFTGTDTLSNMPVSDDNLQSERSKARIDKLKEHHNRCEARYESTAEKRNALQRQRTLLLLQLANLDKMLGPESHPVTQPAEDSVIPSPTDTQVWSEIDHASPSTSECVPPLERTESVFVAFQNNMDTDSSSAEDGNVSHSNPKLGPESHPVTQPAEDSVIPSPTDTQVAFQNNMDTDSSSAEDGNVSHSNPKLGPESHPVTQPAEDSVIPSPTDTQVAFQNNMDTDSSSAEDGNVSHSNPKFKKQMLGYDSEDSLSSMEITEDEYVPGSDCESEISSEGGSILKKNSATMASPAVKDGTRKTYKGPRNRNSESDTSGESSITSLTVMHSQKTDDGSRRYTKKHYCLFCEKPQSKIARHLELVHGDQSEVAKAISSPKNSKERKLQLTILRKQGDRAHNVDVIRKGKGVIVPCKQASSPNVNPNKFLHCANCQGLFKKRFLWKHMKRCPLRGVLPKPGRTRAQSICAFAQPVQEGVSKGLWKLLSDMKQGEVVDVIKSDHCILKYGEQKYNLMGHRRSDHELIRQKMRELGRLVLKGRQVSPLKSLEEYIDPANFQHTVNAVKAVTGFQCETNKIAVPTLANKLGQSLMKVADIVSCDARICGDTTKVQKAEDFKHIYQTRWREMISCHAHNTLEEKRYNAPLILPFADDVKKLHIYLKEKQQEYYSTLFNAPNTKTWAKLAKVTLAQMIIFNRKRQGEACLMPVQSFESRDKSTLNIDIADSLSEVEQALCKYFSRVEIRGKRGRKIAVLLAPEMIKSMELLVKTREVCGVLKENIYMFAIPGCETSFRGSDCLRCFAMECGAKCPKALSSTKLRKHISTMSRVLNMNDTEMDQLADFLGHDIRIHRKYYRLPEGTLQLAKITKVLMAMEQGRLNEFRGKGLDQISINPTECVEPDAGMESETELSDHSHDVTSSEPGTSGVNSSRPVNTNEGSPEGTREVMKVTSVPRKRKWSEVEIAAVEEKMMKFIHSGVTPGKVDCIACITAAPKALGERDWQAVKYYIKNRITAYERKTTKK</sequence>
<dbReference type="SMART" id="SM00317">
    <property type="entry name" value="SET"/>
    <property type="match status" value="1"/>
</dbReference>
<comment type="similarity">
    <text evidence="2">Belongs to the mastermind family.</text>
</comment>
<dbReference type="Pfam" id="PF09596">
    <property type="entry name" value="MamL-1"/>
    <property type="match status" value="1"/>
</dbReference>
<evidence type="ECO:0000256" key="3">
    <source>
        <dbReference type="ARBA" id="ARBA00023242"/>
    </source>
</evidence>